<evidence type="ECO:0000313" key="1">
    <source>
        <dbReference type="EMBL" id="SDK30837.1"/>
    </source>
</evidence>
<name>A0A1G9AUB7_9PSEU</name>
<dbReference type="RefSeq" id="WP_143027707.1">
    <property type="nucleotide sequence ID" value="NZ_FNET01000005.1"/>
</dbReference>
<sequence>MGRLALPGFRVCEPCLREGMVGLDDIERIAHALWTDPESLLLKRGSDSGRSSSVPRSMSPADDAVLAVFDWRSIATRRGEPEDFEMVVNHWADRVCADLGQFYPVPPPGRWPSVMVLRRWWHWLCKQDFAGLAVWELTNVATVLRDVAHESRGKARLGRCPEYLDGMRCGYLLMVRPDADHLGCPRCGKGWPRENWRRLASQIEAADDWDRATGSTPTGPPA</sequence>
<reference evidence="2" key="1">
    <citation type="submission" date="2016-10" db="EMBL/GenBank/DDBJ databases">
        <authorList>
            <person name="Varghese N."/>
            <person name="Submissions S."/>
        </authorList>
    </citation>
    <scope>NUCLEOTIDE SEQUENCE [LARGE SCALE GENOMIC DNA]</scope>
    <source>
        <strain evidence="2">DSM 44796</strain>
    </source>
</reference>
<dbReference type="AlphaFoldDB" id="A0A1G9AUB7"/>
<gene>
    <name evidence="1" type="ORF">SAMN04488074_105121</name>
</gene>
<protein>
    <submittedName>
        <fullName evidence="1">Uncharacterized protein</fullName>
    </submittedName>
</protein>
<organism evidence="1 2">
    <name type="scientific">Lentzea albidocapillata subsp. violacea</name>
    <dbReference type="NCBI Taxonomy" id="128104"/>
    <lineage>
        <taxon>Bacteria</taxon>
        <taxon>Bacillati</taxon>
        <taxon>Actinomycetota</taxon>
        <taxon>Actinomycetes</taxon>
        <taxon>Pseudonocardiales</taxon>
        <taxon>Pseudonocardiaceae</taxon>
        <taxon>Lentzea</taxon>
    </lineage>
</organism>
<dbReference type="EMBL" id="FNET01000005">
    <property type="protein sequence ID" value="SDK30837.1"/>
    <property type="molecule type" value="Genomic_DNA"/>
</dbReference>
<proteinExistence type="predicted"/>
<accession>A0A1G9AUB7</accession>
<dbReference type="Proteomes" id="UP000199682">
    <property type="component" value="Unassembled WGS sequence"/>
</dbReference>
<evidence type="ECO:0000313" key="2">
    <source>
        <dbReference type="Proteomes" id="UP000199682"/>
    </source>
</evidence>